<dbReference type="GO" id="GO:0015074">
    <property type="term" value="P:DNA integration"/>
    <property type="evidence" value="ECO:0007669"/>
    <property type="project" value="InterPro"/>
</dbReference>
<dbReference type="InterPro" id="IPR013103">
    <property type="entry name" value="RVT_2"/>
</dbReference>
<feature type="region of interest" description="Disordered" evidence="1">
    <location>
        <begin position="759"/>
        <end position="855"/>
    </location>
</feature>
<evidence type="ECO:0000313" key="4">
    <source>
        <dbReference type="Proteomes" id="UP000321393"/>
    </source>
</evidence>
<dbReference type="InterPro" id="IPR001584">
    <property type="entry name" value="Integrase_cat-core"/>
</dbReference>
<dbReference type="Pfam" id="PF22936">
    <property type="entry name" value="Pol_BBD"/>
    <property type="match status" value="1"/>
</dbReference>
<dbReference type="Pfam" id="PF25597">
    <property type="entry name" value="SH3_retrovirus"/>
    <property type="match status" value="1"/>
</dbReference>
<dbReference type="EMBL" id="SSTE01009593">
    <property type="protein sequence ID" value="KAA0053320.1"/>
    <property type="molecule type" value="Genomic_DNA"/>
</dbReference>
<dbReference type="InterPro" id="IPR036397">
    <property type="entry name" value="RNaseH_sf"/>
</dbReference>
<dbReference type="Gene3D" id="3.30.420.10">
    <property type="entry name" value="Ribonuclease H-like superfamily/Ribonuclease H"/>
    <property type="match status" value="1"/>
</dbReference>
<gene>
    <name evidence="3" type="ORF">E6C27_scaffold102G001430</name>
</gene>
<evidence type="ECO:0000259" key="2">
    <source>
        <dbReference type="PROSITE" id="PS50994"/>
    </source>
</evidence>
<dbReference type="GO" id="GO:0003676">
    <property type="term" value="F:nucleic acid binding"/>
    <property type="evidence" value="ECO:0007669"/>
    <property type="project" value="InterPro"/>
</dbReference>
<dbReference type="Proteomes" id="UP000321393">
    <property type="component" value="Unassembled WGS sequence"/>
</dbReference>
<dbReference type="PANTHER" id="PTHR11439:SF486">
    <property type="entry name" value="RLK (RECEPTOR-LIKE KINASE) PROTEIN, PUTATIVE-RELATED"/>
    <property type="match status" value="1"/>
</dbReference>
<comment type="caution">
    <text evidence="3">The sequence shown here is derived from an EMBL/GenBank/DDBJ whole genome shotgun (WGS) entry which is preliminary data.</text>
</comment>
<evidence type="ECO:0000313" key="3">
    <source>
        <dbReference type="EMBL" id="KAA0053320.1"/>
    </source>
</evidence>
<dbReference type="AlphaFoldDB" id="A0A5A7UDQ0"/>
<dbReference type="SUPFAM" id="SSF53098">
    <property type="entry name" value="Ribonuclease H-like"/>
    <property type="match status" value="1"/>
</dbReference>
<proteinExistence type="predicted"/>
<feature type="domain" description="Integrase catalytic" evidence="2">
    <location>
        <begin position="179"/>
        <end position="246"/>
    </location>
</feature>
<protein>
    <submittedName>
        <fullName evidence="3">Gag-pol polyprotein</fullName>
    </submittedName>
</protein>
<organism evidence="3 4">
    <name type="scientific">Cucumis melo var. makuwa</name>
    <name type="common">Oriental melon</name>
    <dbReference type="NCBI Taxonomy" id="1194695"/>
    <lineage>
        <taxon>Eukaryota</taxon>
        <taxon>Viridiplantae</taxon>
        <taxon>Streptophyta</taxon>
        <taxon>Embryophyta</taxon>
        <taxon>Tracheophyta</taxon>
        <taxon>Spermatophyta</taxon>
        <taxon>Magnoliopsida</taxon>
        <taxon>eudicotyledons</taxon>
        <taxon>Gunneridae</taxon>
        <taxon>Pentapetalae</taxon>
        <taxon>rosids</taxon>
        <taxon>fabids</taxon>
        <taxon>Cucurbitales</taxon>
        <taxon>Cucurbitaceae</taxon>
        <taxon>Benincaseae</taxon>
        <taxon>Cucumis</taxon>
    </lineage>
</organism>
<dbReference type="InterPro" id="IPR057670">
    <property type="entry name" value="SH3_retrovirus"/>
</dbReference>
<dbReference type="PANTHER" id="PTHR11439">
    <property type="entry name" value="GAG-POL-RELATED RETROTRANSPOSON"/>
    <property type="match status" value="1"/>
</dbReference>
<dbReference type="InterPro" id="IPR012337">
    <property type="entry name" value="RNaseH-like_sf"/>
</dbReference>
<feature type="compositionally biased region" description="Basic and acidic residues" evidence="1">
    <location>
        <begin position="820"/>
        <end position="843"/>
    </location>
</feature>
<dbReference type="Pfam" id="PF07727">
    <property type="entry name" value="RVT_2"/>
    <property type="match status" value="1"/>
</dbReference>
<evidence type="ECO:0000256" key="1">
    <source>
        <dbReference type="SAM" id="MobiDB-lite"/>
    </source>
</evidence>
<dbReference type="CDD" id="cd09272">
    <property type="entry name" value="RNase_HI_RT_Ty1"/>
    <property type="match status" value="1"/>
</dbReference>
<reference evidence="3 4" key="1">
    <citation type="submission" date="2019-08" db="EMBL/GenBank/DDBJ databases">
        <title>Draft genome sequences of two oriental melons (Cucumis melo L. var makuwa).</title>
        <authorList>
            <person name="Kwon S.-Y."/>
        </authorList>
    </citation>
    <scope>NUCLEOTIDE SEQUENCE [LARGE SCALE GENOMIC DNA]</scope>
    <source>
        <strain evidence="4">cv. SW 3</strain>
        <tissue evidence="3">Leaf</tissue>
    </source>
</reference>
<dbReference type="OrthoDB" id="4069911at2759"/>
<name>A0A5A7UDQ0_CUCMM</name>
<accession>A0A5A7UDQ0</accession>
<dbReference type="PROSITE" id="PS50994">
    <property type="entry name" value="INTEGRASE"/>
    <property type="match status" value="1"/>
</dbReference>
<dbReference type="InterPro" id="IPR054722">
    <property type="entry name" value="PolX-like_BBD"/>
</dbReference>
<feature type="compositionally biased region" description="Polar residues" evidence="1">
    <location>
        <begin position="784"/>
        <end position="800"/>
    </location>
</feature>
<sequence length="855" mass="95182">MTGNQSFFTELEKCTSGHVTFGDGARGRIIAKENIDKSNLPCLNEVRNVDGLKANLISISQLCDQGYSVNFNNTGCVVTDKNNQVKLWHISLRSLDKVIRNEAIVGIPSSDINGKFFCGDCRVGKQTKSSYKSLKECYTIRVLELLHLDPMGLMQTESLGGKNLCLNLQREKGQKIIRIRSDHGKEFDNEDLNNFCLPEGIHHEFTAPITPQQNGVVERKNRTLQETARAMIHAKTLPLNFWAEAVNTACHIHTGTCYILADREYHRKWDVKSDKGIFLGYSQNSRAYRVFNIKLGTVMETINVVVNDFESNVNQFNIEDDETSVMYDVIATLLQKMPKDDSQPDSTKTNLEKITDEAMNDETVLVPSAHVKKNHPLSFIIGDPSAGITTRMKEKVDYTKMIADLCYVSAIEPTSVEKALEDEYWINNKTDESGNVTKNKARLVAQGYAQVEGVDFDEIFAPVASLEAIHLLLSIFCFRKFKLYQMDVKSAFLNEYLNEEVYVAQPKWFVDSEFPQSNKKVKVYLYRKRIDHKLYRSMIESLLYLTASRPDIAYAVGICARYQSDPRISHLNAVKRIIKYVYSTTDFGILYFYDTSSELVGYCGADWAGSADDRKSTSGGCFFLGNNLVSWFSKKQNCVPLSTAKAEYIAAGNSTMVNTRKGTYADKSSEEVIEAPSSRVVVHDIPRDSTKSIHEEIDSENVMKDIETVPTASEAHLSDMDSDNLDEVPLTRLLKKVVALHVVSEKSAGLALSVHSQKSSSSEGVFIPTPGLCQTSPVEPGPSHYSSPIQSPIPDSTVSTDPHAASVDASGVPEGGTDAQCEKSPVDNEDDVKPVDTDNHNDEVPVADTINQSAQ</sequence>